<dbReference type="NCBIfam" id="TIGR04056">
    <property type="entry name" value="OMP_RagA_SusC"/>
    <property type="match status" value="1"/>
</dbReference>
<name>A0ABY4HYQ5_CHIFI</name>
<feature type="domain" description="Secretin/TonB short N-terminal" evidence="8">
    <location>
        <begin position="82"/>
        <end position="122"/>
    </location>
</feature>
<dbReference type="Proteomes" id="UP000830198">
    <property type="component" value="Chromosome"/>
</dbReference>
<dbReference type="Gene3D" id="2.40.170.20">
    <property type="entry name" value="TonB-dependent receptor, beta-barrel domain"/>
    <property type="match status" value="1"/>
</dbReference>
<evidence type="ECO:0000313" key="11">
    <source>
        <dbReference type="Proteomes" id="UP000830198"/>
    </source>
</evidence>
<dbReference type="InterPro" id="IPR023997">
    <property type="entry name" value="TonB-dep_OMP_SusC/RagA_CS"/>
</dbReference>
<protein>
    <submittedName>
        <fullName evidence="10">SusC/RagA family TonB-linked outer membrane protein</fullName>
    </submittedName>
</protein>
<evidence type="ECO:0000313" key="10">
    <source>
        <dbReference type="EMBL" id="UPK68063.1"/>
    </source>
</evidence>
<dbReference type="InterPro" id="IPR036942">
    <property type="entry name" value="Beta-barrel_TonB_sf"/>
</dbReference>
<dbReference type="EMBL" id="CP095855">
    <property type="protein sequence ID" value="UPK68063.1"/>
    <property type="molecule type" value="Genomic_DNA"/>
</dbReference>
<dbReference type="Pfam" id="PF07715">
    <property type="entry name" value="Plug"/>
    <property type="match status" value="1"/>
</dbReference>
<evidence type="ECO:0000256" key="1">
    <source>
        <dbReference type="ARBA" id="ARBA00004571"/>
    </source>
</evidence>
<gene>
    <name evidence="10" type="ORF">MYF79_24225</name>
</gene>
<accession>A0ABY4HYQ5</accession>
<feature type="domain" description="TonB-dependent receptor plug" evidence="9">
    <location>
        <begin position="223"/>
        <end position="344"/>
    </location>
</feature>
<keyword evidence="5 7" id="KW-0472">Membrane</keyword>
<dbReference type="Gene3D" id="2.60.40.1120">
    <property type="entry name" value="Carboxypeptidase-like, regulatory domain"/>
    <property type="match status" value="1"/>
</dbReference>
<dbReference type="InterPro" id="IPR039426">
    <property type="entry name" value="TonB-dep_rcpt-like"/>
</dbReference>
<dbReference type="InterPro" id="IPR011662">
    <property type="entry name" value="Secretin/TonB_short_N"/>
</dbReference>
<keyword evidence="2 7" id="KW-0813">Transport</keyword>
<sequence>MTTRFYYKTLVLLTANNLLAYIKPKIVHSGKLLFILITLLHFAWTSQGQERITISGRQLRIEQVLKKIEAQTGYMAWMEDGLLDKAPRIDVDVHNLTLEQALEVIFRNLPLSYKVIGHTIVINRRKVVPVLREIRGTVFSEGQPLESASVQIKGSRKGVITGPNGEFFLVRNPSDTILIISSVGYETLEISISEMPVLRIELSKSVQELDEPVVIAYGTTSKRINPGSVGTLNSLQVGIQPVTNPLLALQGRIPGLFIQQTTGVTDGEVKVHLGGQNSISGGNEPFYIVDGVPFPTSSLIQTGGGIILYGSPLTYLNPQDIESISVLKDADATSIYGSRGANGVILITTKKGHRGKPQITFSSAVGTGKVASKMKLLSTPEYLVMRREAFKNDQAEPDPTIDYDLLTWDTLRNVDWRKALIGHTGRIHQQRLSVSGGTQRTSFQSSVTYRRETTVFPGDFFNDKGFFHTNVRSTSANRNLIAVFSIIGAIDRKVLPISDPTFAALTLPPNTPSGYNTDGSFNWTPGYNNPYPILCQLYKARGSNLITNANITYNPWKGFKVKANFGLTSTILQEITPIPVTTLDPAYGITTSSSTFAHNNVFSWIAEPQLEYTRYLGRGKISLLSGVTFQHIQTNSKLISATGYTDPSLLEALDGAAALSVVNQGFSQYRYVGAYARIKYELKNSYIAEFTGRRDGSSRFGPDRQFGTFGAFGIAWLISEETWFKKKWLKVANFAKLKVSYGVLGNDQIFDYEYLPTWRPTTTFYGSRAALVPVRLYNGEYGWESNHKLNMGIETAFWNNRIQLAMSYYRARSSNQLVSYPLSGVTGFQSVQGNLGAVVLNRALEFEINTLNVSSNVFKWITSFNLTIPKNVLKAFPKLEASKYRNEYVIGKNLNVLKAFHFTGIDKNTGLYIFEDVDKDGRISFPNDFTAYKSVNQQFYGGMLNKISYKGLDIDIFIQFVKQSGFNYISPYYVYSSIWAPAPGMSVNQPNYVLNRWQEVGMEAGIQQFTQRLGSAAYNAFNNFTQSDAIISDASYLRVKNFSVSYELKNKMLSKIRVTQVKLFLQAQNLFTYSKYQGLDPENQNLSNTIPPLRIFIIGTDINF</sequence>
<dbReference type="Pfam" id="PF13715">
    <property type="entry name" value="CarbopepD_reg_2"/>
    <property type="match status" value="1"/>
</dbReference>
<evidence type="ECO:0000256" key="3">
    <source>
        <dbReference type="ARBA" id="ARBA00022452"/>
    </source>
</evidence>
<comment type="subcellular location">
    <subcellularLocation>
        <location evidence="1 7">Cell outer membrane</location>
        <topology evidence="1 7">Multi-pass membrane protein</topology>
    </subcellularLocation>
</comment>
<dbReference type="InterPro" id="IPR008969">
    <property type="entry name" value="CarboxyPept-like_regulatory"/>
</dbReference>
<dbReference type="SUPFAM" id="SSF49464">
    <property type="entry name" value="Carboxypeptidase regulatory domain-like"/>
    <property type="match status" value="1"/>
</dbReference>
<dbReference type="RefSeq" id="WP_247810404.1">
    <property type="nucleotide sequence ID" value="NZ_CP095855.1"/>
</dbReference>
<organism evidence="10 11">
    <name type="scientific">Chitinophaga filiformis</name>
    <name type="common">Myxococcus filiformis</name>
    <name type="synonym">Flexibacter filiformis</name>
    <dbReference type="NCBI Taxonomy" id="104663"/>
    <lineage>
        <taxon>Bacteria</taxon>
        <taxon>Pseudomonadati</taxon>
        <taxon>Bacteroidota</taxon>
        <taxon>Chitinophagia</taxon>
        <taxon>Chitinophagales</taxon>
        <taxon>Chitinophagaceae</taxon>
        <taxon>Chitinophaga</taxon>
    </lineage>
</organism>
<keyword evidence="6 7" id="KW-0998">Cell outer membrane</keyword>
<evidence type="ECO:0000256" key="5">
    <source>
        <dbReference type="ARBA" id="ARBA00023136"/>
    </source>
</evidence>
<evidence type="ECO:0000259" key="9">
    <source>
        <dbReference type="Pfam" id="PF07715"/>
    </source>
</evidence>
<dbReference type="NCBIfam" id="TIGR04057">
    <property type="entry name" value="SusC_RagA_signa"/>
    <property type="match status" value="1"/>
</dbReference>
<dbReference type="Pfam" id="PF07660">
    <property type="entry name" value="STN"/>
    <property type="match status" value="1"/>
</dbReference>
<proteinExistence type="inferred from homology"/>
<reference evidence="10 11" key="1">
    <citation type="submission" date="2022-04" db="EMBL/GenBank/DDBJ databases">
        <title>The arsenic-methylating capacity of Chitinophaga filiformis YT5 during chitin decomposition.</title>
        <authorList>
            <person name="Chen G."/>
            <person name="Liang Y."/>
        </authorList>
    </citation>
    <scope>NUCLEOTIDE SEQUENCE [LARGE SCALE GENOMIC DNA]</scope>
    <source>
        <strain evidence="10 11">YT5</strain>
    </source>
</reference>
<comment type="similarity">
    <text evidence="7">Belongs to the TonB-dependent receptor family.</text>
</comment>
<keyword evidence="11" id="KW-1185">Reference proteome</keyword>
<dbReference type="InterPro" id="IPR037066">
    <property type="entry name" value="Plug_dom_sf"/>
</dbReference>
<dbReference type="InterPro" id="IPR012910">
    <property type="entry name" value="Plug_dom"/>
</dbReference>
<dbReference type="InterPro" id="IPR023996">
    <property type="entry name" value="TonB-dep_OMP_SusC/RagA"/>
</dbReference>
<evidence type="ECO:0000256" key="7">
    <source>
        <dbReference type="PROSITE-ProRule" id="PRU01360"/>
    </source>
</evidence>
<evidence type="ECO:0000256" key="6">
    <source>
        <dbReference type="ARBA" id="ARBA00023237"/>
    </source>
</evidence>
<dbReference type="Gene3D" id="2.170.130.10">
    <property type="entry name" value="TonB-dependent receptor, plug domain"/>
    <property type="match status" value="1"/>
</dbReference>
<evidence type="ECO:0000256" key="4">
    <source>
        <dbReference type="ARBA" id="ARBA00022692"/>
    </source>
</evidence>
<keyword evidence="4 7" id="KW-0812">Transmembrane</keyword>
<keyword evidence="3 7" id="KW-1134">Transmembrane beta strand</keyword>
<evidence type="ECO:0000259" key="8">
    <source>
        <dbReference type="Pfam" id="PF07660"/>
    </source>
</evidence>
<evidence type="ECO:0000256" key="2">
    <source>
        <dbReference type="ARBA" id="ARBA00022448"/>
    </source>
</evidence>
<dbReference type="PROSITE" id="PS52016">
    <property type="entry name" value="TONB_DEPENDENT_REC_3"/>
    <property type="match status" value="1"/>
</dbReference>
<dbReference type="SUPFAM" id="SSF56935">
    <property type="entry name" value="Porins"/>
    <property type="match status" value="1"/>
</dbReference>